<dbReference type="EMBL" id="JAYMYQ010000001">
    <property type="protein sequence ID" value="KAK7361606.1"/>
    <property type="molecule type" value="Genomic_DNA"/>
</dbReference>
<keyword evidence="3" id="KW-1185">Reference proteome</keyword>
<proteinExistence type="predicted"/>
<name>A0AAN9MVZ2_CANGL</name>
<protein>
    <submittedName>
        <fullName evidence="2">Uncharacterized protein</fullName>
    </submittedName>
</protein>
<dbReference type="Proteomes" id="UP001367508">
    <property type="component" value="Unassembled WGS sequence"/>
</dbReference>
<feature type="region of interest" description="Disordered" evidence="1">
    <location>
        <begin position="1"/>
        <end position="30"/>
    </location>
</feature>
<feature type="compositionally biased region" description="Basic and acidic residues" evidence="1">
    <location>
        <begin position="16"/>
        <end position="30"/>
    </location>
</feature>
<comment type="caution">
    <text evidence="2">The sequence shown here is derived from an EMBL/GenBank/DDBJ whole genome shotgun (WGS) entry which is preliminary data.</text>
</comment>
<sequence>MVNEIQREKRLRTFKKSSERGKEKREEKLDTSLEIGEGELGKGSFFYSLAGAASQNLENKEDRCYKPRPAPYEEDISQACDSHAIKVSFLSPLLLDYCWFMNLGHFAFEMCSVITYKQNRIISCST</sequence>
<accession>A0AAN9MVZ2</accession>
<organism evidence="2 3">
    <name type="scientific">Canavalia gladiata</name>
    <name type="common">Sword bean</name>
    <name type="synonym">Dolichos gladiatus</name>
    <dbReference type="NCBI Taxonomy" id="3824"/>
    <lineage>
        <taxon>Eukaryota</taxon>
        <taxon>Viridiplantae</taxon>
        <taxon>Streptophyta</taxon>
        <taxon>Embryophyta</taxon>
        <taxon>Tracheophyta</taxon>
        <taxon>Spermatophyta</taxon>
        <taxon>Magnoliopsida</taxon>
        <taxon>eudicotyledons</taxon>
        <taxon>Gunneridae</taxon>
        <taxon>Pentapetalae</taxon>
        <taxon>rosids</taxon>
        <taxon>fabids</taxon>
        <taxon>Fabales</taxon>
        <taxon>Fabaceae</taxon>
        <taxon>Papilionoideae</taxon>
        <taxon>50 kb inversion clade</taxon>
        <taxon>NPAAA clade</taxon>
        <taxon>indigoferoid/millettioid clade</taxon>
        <taxon>Phaseoleae</taxon>
        <taxon>Canavalia</taxon>
    </lineage>
</organism>
<dbReference type="AlphaFoldDB" id="A0AAN9MVZ2"/>
<evidence type="ECO:0000256" key="1">
    <source>
        <dbReference type="SAM" id="MobiDB-lite"/>
    </source>
</evidence>
<evidence type="ECO:0000313" key="3">
    <source>
        <dbReference type="Proteomes" id="UP001367508"/>
    </source>
</evidence>
<gene>
    <name evidence="2" type="ORF">VNO77_03676</name>
</gene>
<reference evidence="2 3" key="1">
    <citation type="submission" date="2024-01" db="EMBL/GenBank/DDBJ databases">
        <title>The genomes of 5 underutilized Papilionoideae crops provide insights into root nodulation and disease resistanc.</title>
        <authorList>
            <person name="Jiang F."/>
        </authorList>
    </citation>
    <scope>NUCLEOTIDE SEQUENCE [LARGE SCALE GENOMIC DNA]</scope>
    <source>
        <strain evidence="2">LVBAO_FW01</strain>
        <tissue evidence="2">Leaves</tissue>
    </source>
</reference>
<evidence type="ECO:0000313" key="2">
    <source>
        <dbReference type="EMBL" id="KAK7361606.1"/>
    </source>
</evidence>